<evidence type="ECO:0000313" key="1">
    <source>
        <dbReference type="EMBL" id="VDO72185.1"/>
    </source>
</evidence>
<reference evidence="3" key="1">
    <citation type="submission" date="2016-06" db="UniProtKB">
        <authorList>
            <consortium name="WormBaseParasite"/>
        </authorList>
    </citation>
    <scope>IDENTIFICATION</scope>
</reference>
<accession>A0A183HTT2</accession>
<dbReference type="Proteomes" id="UP000267606">
    <property type="component" value="Unassembled WGS sequence"/>
</dbReference>
<reference evidence="1 2" key="2">
    <citation type="submission" date="2018-11" db="EMBL/GenBank/DDBJ databases">
        <authorList>
            <consortium name="Pathogen Informatics"/>
        </authorList>
    </citation>
    <scope>NUCLEOTIDE SEQUENCE [LARGE SCALE GENOMIC DNA]</scope>
</reference>
<dbReference type="InterPro" id="IPR016187">
    <property type="entry name" value="CTDL_fold"/>
</dbReference>
<dbReference type="STRING" id="387005.A0A183HTT2"/>
<keyword evidence="2" id="KW-1185">Reference proteome</keyword>
<evidence type="ECO:0000313" key="3">
    <source>
        <dbReference type="WBParaSite" id="OFLC_0001089401-mRNA-1"/>
    </source>
</evidence>
<gene>
    <name evidence="1" type="ORF">OFLC_LOCUS10893</name>
</gene>
<sequence length="103" mass="12061">LERHTIDGRENYWGYPGTVSVASGKIRDYHDYEYLIRVDYVPVLESNASLIEGNCPAGWFQIGRDEFKSCFLYSGGVATYMAAVKFCQVYKYLYIYEYLYIYI</sequence>
<dbReference type="AlphaFoldDB" id="A0A183HTT2"/>
<dbReference type="SUPFAM" id="SSF56436">
    <property type="entry name" value="C-type lectin-like"/>
    <property type="match status" value="1"/>
</dbReference>
<proteinExistence type="predicted"/>
<dbReference type="EMBL" id="UZAJ01015058">
    <property type="protein sequence ID" value="VDO72185.1"/>
    <property type="molecule type" value="Genomic_DNA"/>
</dbReference>
<name>A0A183HTT2_9BILA</name>
<protein>
    <submittedName>
        <fullName evidence="3">C-type lectin domain-containing protein</fullName>
    </submittedName>
</protein>
<evidence type="ECO:0000313" key="2">
    <source>
        <dbReference type="Proteomes" id="UP000267606"/>
    </source>
</evidence>
<dbReference type="WBParaSite" id="OFLC_0001089401-mRNA-1">
    <property type="protein sequence ID" value="OFLC_0001089401-mRNA-1"/>
    <property type="gene ID" value="OFLC_0001089401"/>
</dbReference>
<organism evidence="3">
    <name type="scientific">Onchocerca flexuosa</name>
    <dbReference type="NCBI Taxonomy" id="387005"/>
    <lineage>
        <taxon>Eukaryota</taxon>
        <taxon>Metazoa</taxon>
        <taxon>Ecdysozoa</taxon>
        <taxon>Nematoda</taxon>
        <taxon>Chromadorea</taxon>
        <taxon>Rhabditida</taxon>
        <taxon>Spirurina</taxon>
        <taxon>Spiruromorpha</taxon>
        <taxon>Filarioidea</taxon>
        <taxon>Onchocercidae</taxon>
        <taxon>Onchocerca</taxon>
    </lineage>
</organism>